<feature type="non-terminal residue" evidence="1">
    <location>
        <position position="50"/>
    </location>
</feature>
<reference evidence="1" key="1">
    <citation type="journal article" date="2014" name="Front. Microbiol.">
        <title>High frequency of phylogenetically diverse reductive dehalogenase-homologous genes in deep subseafloor sedimentary metagenomes.</title>
        <authorList>
            <person name="Kawai M."/>
            <person name="Futagami T."/>
            <person name="Toyoda A."/>
            <person name="Takaki Y."/>
            <person name="Nishi S."/>
            <person name="Hori S."/>
            <person name="Arai W."/>
            <person name="Tsubouchi T."/>
            <person name="Morono Y."/>
            <person name="Uchiyama I."/>
            <person name="Ito T."/>
            <person name="Fujiyama A."/>
            <person name="Inagaki F."/>
            <person name="Takami H."/>
        </authorList>
    </citation>
    <scope>NUCLEOTIDE SEQUENCE</scope>
    <source>
        <strain evidence="1">Expedition CK06-06</strain>
    </source>
</reference>
<comment type="caution">
    <text evidence="1">The sequence shown here is derived from an EMBL/GenBank/DDBJ whole genome shotgun (WGS) entry which is preliminary data.</text>
</comment>
<sequence length="50" mass="5410">MVEMGVLNPVADTKTEKFELASRLTDLSGKTIGLFWNAKSGGDILLEQNA</sequence>
<organism evidence="1">
    <name type="scientific">marine sediment metagenome</name>
    <dbReference type="NCBI Taxonomy" id="412755"/>
    <lineage>
        <taxon>unclassified sequences</taxon>
        <taxon>metagenomes</taxon>
        <taxon>ecological metagenomes</taxon>
    </lineage>
</organism>
<dbReference type="AlphaFoldDB" id="X1ANG9"/>
<proteinExistence type="predicted"/>
<accession>X1ANG9</accession>
<gene>
    <name evidence="1" type="ORF">S01H4_17408</name>
</gene>
<name>X1ANG9_9ZZZZ</name>
<evidence type="ECO:0000313" key="1">
    <source>
        <dbReference type="EMBL" id="GAG61421.1"/>
    </source>
</evidence>
<dbReference type="EMBL" id="BART01007666">
    <property type="protein sequence ID" value="GAG61421.1"/>
    <property type="molecule type" value="Genomic_DNA"/>
</dbReference>
<protein>
    <submittedName>
        <fullName evidence="1">Uncharacterized protein</fullName>
    </submittedName>
</protein>